<dbReference type="Gene3D" id="1.10.510.10">
    <property type="entry name" value="Transferase(Phosphotransferase) domain 1"/>
    <property type="match status" value="1"/>
</dbReference>
<dbReference type="SMART" id="SM00220">
    <property type="entry name" value="S_TKc"/>
    <property type="match status" value="1"/>
</dbReference>
<comment type="caution">
    <text evidence="8">The sequence shown here is derived from an EMBL/GenBank/DDBJ whole genome shotgun (WGS) entry which is preliminary data.</text>
</comment>
<sequence>MIDGKVHGTDCFEVDSFLQRNEFSKLYQVRHKDNGRFYTMEVAPRDINSKAPVSPYVQLTKTVLSPFWTSLRYTFQTRSKFYYILDFAGSQTLSQRVKSCGGYIPESVARFYAAEIAIALEEFHNSCLAYNDLALDMVYLDSEGHVVLWRSFCGKFYWTKRECVCSLSGFCHGDPCDNNHNLKSDFDFQEDWKAFGNVVNAMLTGDGFTRGSKNRSLSSAANDLISRLVRGDISRSDQIQSHPFFKGINWHEVKTRKARPPMNTDNGPANSTTRYLSMGANTLHEPSSFHRPHSLSHHSDPGDPRYLKNAPDYLVPGPSLHSAVSTPDLRALGLDSPASFLHHHTSLPASDMRYHYGNPDYASARARDFQSRPERGMEGRSMLASRSLSDLSTLDGNDSVFISHSPTALQRTFVYPNYEGAPHYSPGVYNGEYTFRSASGSSPDLTSSFGPLIPPYYPSHSGRSSPTPSQYSDYSSYSSYSTEASPRSPFVSPRSRYSDDGVSPRESGSALGLRRWERSSSRESENHRGRSESPSGSRRRQSSLSFSESREIETSSSPSKIPIYKSSTQQRSFQGSDSTTGNDANRRSNDVGRERSSTLNRTLSLSNLGDEKTRTVPKSVTEKRRDSLPLAVNGACAREKYPLARVPIPSFREFKQKNLEGDAKNKTLSGKNEAKEKQSEKSSKADSKHESKSKAEMRSSLKERLSSLYESAKDISAQTHRND</sequence>
<evidence type="ECO:0000313" key="8">
    <source>
        <dbReference type="EMBL" id="KAJ7357850.1"/>
    </source>
</evidence>
<organism evidence="8 9">
    <name type="scientific">Desmophyllum pertusum</name>
    <dbReference type="NCBI Taxonomy" id="174260"/>
    <lineage>
        <taxon>Eukaryota</taxon>
        <taxon>Metazoa</taxon>
        <taxon>Cnidaria</taxon>
        <taxon>Anthozoa</taxon>
        <taxon>Hexacorallia</taxon>
        <taxon>Scleractinia</taxon>
        <taxon>Caryophylliina</taxon>
        <taxon>Caryophylliidae</taxon>
        <taxon>Desmophyllum</taxon>
    </lineage>
</organism>
<feature type="compositionally biased region" description="Basic and acidic residues" evidence="6">
    <location>
        <begin position="514"/>
        <end position="531"/>
    </location>
</feature>
<dbReference type="PANTHER" id="PTHR24351">
    <property type="entry name" value="RIBOSOMAL PROTEIN S6 KINASE"/>
    <property type="match status" value="1"/>
</dbReference>
<keyword evidence="1" id="KW-0723">Serine/threonine-protein kinase</keyword>
<dbReference type="GO" id="GO:0004674">
    <property type="term" value="F:protein serine/threonine kinase activity"/>
    <property type="evidence" value="ECO:0007669"/>
    <property type="project" value="UniProtKB-KW"/>
</dbReference>
<keyword evidence="2" id="KW-0808">Transferase</keyword>
<name>A0A9W9YME0_9CNID</name>
<feature type="compositionally biased region" description="Low complexity" evidence="6">
    <location>
        <begin position="597"/>
        <end position="608"/>
    </location>
</feature>
<dbReference type="Gene3D" id="3.30.200.20">
    <property type="entry name" value="Phosphorylase Kinase, domain 1"/>
    <property type="match status" value="1"/>
</dbReference>
<gene>
    <name evidence="8" type="ORF">OS493_022668</name>
</gene>
<dbReference type="GO" id="GO:0005524">
    <property type="term" value="F:ATP binding"/>
    <property type="evidence" value="ECO:0007669"/>
    <property type="project" value="UniProtKB-KW"/>
</dbReference>
<feature type="region of interest" description="Disordered" evidence="6">
    <location>
        <begin position="282"/>
        <end position="304"/>
    </location>
</feature>
<dbReference type="OrthoDB" id="5988245at2759"/>
<feature type="compositionally biased region" description="Low complexity" evidence="6">
    <location>
        <begin position="532"/>
        <end position="547"/>
    </location>
</feature>
<feature type="compositionally biased region" description="Basic and acidic residues" evidence="6">
    <location>
        <begin position="609"/>
        <end position="627"/>
    </location>
</feature>
<dbReference type="SUPFAM" id="SSF56112">
    <property type="entry name" value="Protein kinase-like (PK-like)"/>
    <property type="match status" value="1"/>
</dbReference>
<dbReference type="EMBL" id="MU827317">
    <property type="protein sequence ID" value="KAJ7357850.1"/>
    <property type="molecule type" value="Genomic_DNA"/>
</dbReference>
<feature type="region of interest" description="Disordered" evidence="6">
    <location>
        <begin position="459"/>
        <end position="628"/>
    </location>
</feature>
<dbReference type="InterPro" id="IPR011009">
    <property type="entry name" value="Kinase-like_dom_sf"/>
</dbReference>
<feature type="compositionally biased region" description="Polar residues" evidence="6">
    <location>
        <begin position="569"/>
        <end position="583"/>
    </location>
</feature>
<dbReference type="AlphaFoldDB" id="A0A9W9YME0"/>
<protein>
    <recommendedName>
        <fullName evidence="7">Protein kinase domain-containing protein</fullName>
    </recommendedName>
</protein>
<feature type="compositionally biased region" description="Basic and acidic residues" evidence="6">
    <location>
        <begin position="584"/>
        <end position="596"/>
    </location>
</feature>
<reference evidence="8" key="1">
    <citation type="submission" date="2023-01" db="EMBL/GenBank/DDBJ databases">
        <title>Genome assembly of the deep-sea coral Lophelia pertusa.</title>
        <authorList>
            <person name="Herrera S."/>
            <person name="Cordes E."/>
        </authorList>
    </citation>
    <scope>NUCLEOTIDE SEQUENCE</scope>
    <source>
        <strain evidence="8">USNM1676648</strain>
        <tissue evidence="8">Polyp</tissue>
    </source>
</reference>
<feature type="compositionally biased region" description="Low complexity" evidence="6">
    <location>
        <begin position="554"/>
        <end position="568"/>
    </location>
</feature>
<evidence type="ECO:0000259" key="7">
    <source>
        <dbReference type="PROSITE" id="PS50011"/>
    </source>
</evidence>
<dbReference type="InterPro" id="IPR000719">
    <property type="entry name" value="Prot_kinase_dom"/>
</dbReference>
<dbReference type="PROSITE" id="PS50011">
    <property type="entry name" value="PROTEIN_KINASE_DOM"/>
    <property type="match status" value="1"/>
</dbReference>
<evidence type="ECO:0000256" key="2">
    <source>
        <dbReference type="ARBA" id="ARBA00022679"/>
    </source>
</evidence>
<evidence type="ECO:0000256" key="1">
    <source>
        <dbReference type="ARBA" id="ARBA00022527"/>
    </source>
</evidence>
<keyword evidence="9" id="KW-1185">Reference proteome</keyword>
<feature type="compositionally biased region" description="Low complexity" evidence="6">
    <location>
        <begin position="464"/>
        <end position="495"/>
    </location>
</feature>
<accession>A0A9W9YME0</accession>
<evidence type="ECO:0000313" key="9">
    <source>
        <dbReference type="Proteomes" id="UP001163046"/>
    </source>
</evidence>
<proteinExistence type="predicted"/>
<keyword evidence="3" id="KW-0547">Nucleotide-binding</keyword>
<dbReference type="Proteomes" id="UP001163046">
    <property type="component" value="Unassembled WGS sequence"/>
</dbReference>
<feature type="region of interest" description="Disordered" evidence="6">
    <location>
        <begin position="657"/>
        <end position="723"/>
    </location>
</feature>
<keyword evidence="5" id="KW-0067">ATP-binding</keyword>
<evidence type="ECO:0000256" key="3">
    <source>
        <dbReference type="ARBA" id="ARBA00022741"/>
    </source>
</evidence>
<feature type="compositionally biased region" description="Basic and acidic residues" evidence="6">
    <location>
        <begin position="672"/>
        <end position="705"/>
    </location>
</feature>
<evidence type="ECO:0000256" key="5">
    <source>
        <dbReference type="ARBA" id="ARBA00022840"/>
    </source>
</evidence>
<evidence type="ECO:0000256" key="6">
    <source>
        <dbReference type="SAM" id="MobiDB-lite"/>
    </source>
</evidence>
<keyword evidence="4" id="KW-0418">Kinase</keyword>
<feature type="domain" description="Protein kinase" evidence="7">
    <location>
        <begin position="12"/>
        <end position="245"/>
    </location>
</feature>
<evidence type="ECO:0000256" key="4">
    <source>
        <dbReference type="ARBA" id="ARBA00022777"/>
    </source>
</evidence>